<reference evidence="2 3" key="1">
    <citation type="submission" date="2016-12" db="EMBL/GenBank/DDBJ databases">
        <title>Trade-off between light-utilization and light-protection in marine flavobacteria.</title>
        <authorList>
            <person name="Kumagai Y."/>
            <person name="Yoshizawa S."/>
            <person name="Kogure K."/>
            <person name="Iwasaki W."/>
        </authorList>
    </citation>
    <scope>NUCLEOTIDE SEQUENCE [LARGE SCALE GENOMIC DNA]</scope>
    <source>
        <strain evidence="2 3">ATCC 43844</strain>
    </source>
</reference>
<proteinExistence type="predicted"/>
<keyword evidence="3" id="KW-1185">Reference proteome</keyword>
<evidence type="ECO:0000313" key="2">
    <source>
        <dbReference type="EMBL" id="PQJ77386.1"/>
    </source>
</evidence>
<organism evidence="2 3">
    <name type="scientific">Polaribacter glomeratus</name>
    <dbReference type="NCBI Taxonomy" id="102"/>
    <lineage>
        <taxon>Bacteria</taxon>
        <taxon>Pseudomonadati</taxon>
        <taxon>Bacteroidota</taxon>
        <taxon>Flavobacteriia</taxon>
        <taxon>Flavobacteriales</taxon>
        <taxon>Flavobacteriaceae</taxon>
    </lineage>
</organism>
<evidence type="ECO:0008006" key="4">
    <source>
        <dbReference type="Google" id="ProtNLM"/>
    </source>
</evidence>
<gene>
    <name evidence="2" type="ORF">BTO16_16275</name>
</gene>
<protein>
    <recommendedName>
        <fullName evidence="4">DUF4412 domain-containing protein</fullName>
    </recommendedName>
</protein>
<dbReference type="AlphaFoldDB" id="A0A2S7WIX1"/>
<accession>A0A2S7WIX1</accession>
<sequence>MRKIKKVSMLFVLLFQLTINAQENFEGILKFKIEFQDKTGEMTDEQSKQFVGNKQTYYIKGKKYKSELNGMLKMTTYHEGKDTVFTKMEGMSSLMYSLTSIAEEEVISYEFRQTDKIILGYECKLLEVKTNKGFHQYYFNKDLKVDPETYKEHKSGLWDFFTEKTGGALSILSITDIEDVKSSIELISVNRKKLDDSIFKRPNLLIVKMPED</sequence>
<evidence type="ECO:0000256" key="1">
    <source>
        <dbReference type="SAM" id="SignalP"/>
    </source>
</evidence>
<feature type="signal peptide" evidence="1">
    <location>
        <begin position="1"/>
        <end position="21"/>
    </location>
</feature>
<dbReference type="OrthoDB" id="1377129at2"/>
<keyword evidence="1" id="KW-0732">Signal</keyword>
<comment type="caution">
    <text evidence="2">The sequence shown here is derived from an EMBL/GenBank/DDBJ whole genome shotgun (WGS) entry which is preliminary data.</text>
</comment>
<name>A0A2S7WIX1_9FLAO</name>
<dbReference type="Proteomes" id="UP000239068">
    <property type="component" value="Unassembled WGS sequence"/>
</dbReference>
<feature type="chain" id="PRO_5015487278" description="DUF4412 domain-containing protein" evidence="1">
    <location>
        <begin position="22"/>
        <end position="212"/>
    </location>
</feature>
<dbReference type="EMBL" id="MSCM01000002">
    <property type="protein sequence ID" value="PQJ77386.1"/>
    <property type="molecule type" value="Genomic_DNA"/>
</dbReference>
<dbReference type="RefSeq" id="WP_105022707.1">
    <property type="nucleotide sequence ID" value="NZ_MSCM01000002.1"/>
</dbReference>
<evidence type="ECO:0000313" key="3">
    <source>
        <dbReference type="Proteomes" id="UP000239068"/>
    </source>
</evidence>